<dbReference type="EMBL" id="CAKKNE010000001">
    <property type="protein sequence ID" value="CAH0363787.1"/>
    <property type="molecule type" value="Genomic_DNA"/>
</dbReference>
<evidence type="ECO:0000313" key="4">
    <source>
        <dbReference type="Proteomes" id="UP000789595"/>
    </source>
</evidence>
<dbReference type="Proteomes" id="UP000789595">
    <property type="component" value="Unassembled WGS sequence"/>
</dbReference>
<keyword evidence="4" id="KW-1185">Reference proteome</keyword>
<gene>
    <name evidence="2" type="ORF">PCAL00307_LOCUS3674</name>
    <name evidence="3" type="ORF">PECAL_1P01210</name>
</gene>
<dbReference type="AlphaFoldDB" id="A0A7S4E422"/>
<protein>
    <submittedName>
        <fullName evidence="2">Uncharacterized protein</fullName>
    </submittedName>
</protein>
<reference evidence="3" key="2">
    <citation type="submission" date="2021-11" db="EMBL/GenBank/DDBJ databases">
        <authorList>
            <consortium name="Genoscope - CEA"/>
            <person name="William W."/>
        </authorList>
    </citation>
    <scope>NUCLEOTIDE SEQUENCE</scope>
</reference>
<feature type="signal peptide" evidence="1">
    <location>
        <begin position="1"/>
        <end position="21"/>
    </location>
</feature>
<organism evidence="2">
    <name type="scientific">Pelagomonas calceolata</name>
    <dbReference type="NCBI Taxonomy" id="35677"/>
    <lineage>
        <taxon>Eukaryota</taxon>
        <taxon>Sar</taxon>
        <taxon>Stramenopiles</taxon>
        <taxon>Ochrophyta</taxon>
        <taxon>Pelagophyceae</taxon>
        <taxon>Pelagomonadales</taxon>
        <taxon>Pelagomonadaceae</taxon>
        <taxon>Pelagomonas</taxon>
    </lineage>
</organism>
<evidence type="ECO:0000313" key="2">
    <source>
        <dbReference type="EMBL" id="CAE0688240.1"/>
    </source>
</evidence>
<evidence type="ECO:0000313" key="3">
    <source>
        <dbReference type="EMBL" id="CAH0363787.1"/>
    </source>
</evidence>
<dbReference type="EMBL" id="HBIW01004515">
    <property type="protein sequence ID" value="CAE0688240.1"/>
    <property type="molecule type" value="Transcribed_RNA"/>
</dbReference>
<reference evidence="2" key="1">
    <citation type="submission" date="2021-01" db="EMBL/GenBank/DDBJ databases">
        <authorList>
            <person name="Corre E."/>
            <person name="Pelletier E."/>
            <person name="Niang G."/>
            <person name="Scheremetjew M."/>
            <person name="Finn R."/>
            <person name="Kale V."/>
            <person name="Holt S."/>
            <person name="Cochrane G."/>
            <person name="Meng A."/>
            <person name="Brown T."/>
            <person name="Cohen L."/>
        </authorList>
    </citation>
    <scope>NUCLEOTIDE SEQUENCE</scope>
    <source>
        <strain evidence="2">CCMP1756</strain>
    </source>
</reference>
<evidence type="ECO:0000256" key="1">
    <source>
        <dbReference type="SAM" id="SignalP"/>
    </source>
</evidence>
<name>A0A7S4E422_9STRA</name>
<proteinExistence type="predicted"/>
<accession>A0A7S4E422</accession>
<keyword evidence="1" id="KW-0732">Signal</keyword>
<feature type="chain" id="PRO_5036404037" evidence="1">
    <location>
        <begin position="22"/>
        <end position="168"/>
    </location>
</feature>
<sequence length="168" mass="17675">MRGGSGLALAYVLGLFALAATRRREGLQRVLVRAKLLLPPADADWGPCARHVPFAEGVSLANGDALRGCAGECAVGTCEPSLLRLTAQGALVLHRGADATAPVAWKLATEPWWRRFGPPKPYRATINGGAVELYSQGALRKTAPLAQLHALSEAIGYDAPPQSAVTEI</sequence>